<gene>
    <name evidence="2" type="ORF">SRO942_LOCUS39456</name>
</gene>
<evidence type="ECO:0000313" key="3">
    <source>
        <dbReference type="Proteomes" id="UP000681722"/>
    </source>
</evidence>
<dbReference type="Pfam" id="PF00078">
    <property type="entry name" value="RVT_1"/>
    <property type="match status" value="1"/>
</dbReference>
<evidence type="ECO:0000259" key="1">
    <source>
        <dbReference type="Pfam" id="PF00078"/>
    </source>
</evidence>
<accession>A0A8S2VLX4</accession>
<proteinExistence type="predicted"/>
<dbReference type="OrthoDB" id="10065625at2759"/>
<protein>
    <recommendedName>
        <fullName evidence="1">Reverse transcriptase domain-containing protein</fullName>
    </recommendedName>
</protein>
<organism evidence="2 3">
    <name type="scientific">Didymodactylos carnosus</name>
    <dbReference type="NCBI Taxonomy" id="1234261"/>
    <lineage>
        <taxon>Eukaryota</taxon>
        <taxon>Metazoa</taxon>
        <taxon>Spiralia</taxon>
        <taxon>Gnathifera</taxon>
        <taxon>Rotifera</taxon>
        <taxon>Eurotatoria</taxon>
        <taxon>Bdelloidea</taxon>
        <taxon>Philodinida</taxon>
        <taxon>Philodinidae</taxon>
        <taxon>Didymodactylos</taxon>
    </lineage>
</organism>
<sequence length="355" mass="39670">MSRKSSRKQVAQVGEESIDIEEIIKQVLQSEEMLNGISKIVREAIKPLEKRLVSLEKQVGELQASLDDLAAYNRLTNLRIYGVKEEPKENTDQIVIGICASIGVTISDEHISVSHRIGRNMNGKRSRAIIVPYISSTKPIIIAVTETWLSASHPDNVFDVPGYEAHRRDRLTRGGGVMLYARKDVKVKRLFDLEDIEFETCYFNISLPSLQSFILGVCYRSHEFSPMPQFVDHMSDFNGHSAQCKAFDRVSHAGLLMKLRNKGISDSMVDWFESYLTNRSIVTVVDGATSDPLKVTCGVPQGSVLGPLLFLLYIDDLPLALSSSCKMFADDVSLYTKVNNNIVLAAVKLNDDLKK</sequence>
<evidence type="ECO:0000313" key="2">
    <source>
        <dbReference type="EMBL" id="CAF4401158.1"/>
    </source>
</evidence>
<dbReference type="Proteomes" id="UP000681722">
    <property type="component" value="Unassembled WGS sequence"/>
</dbReference>
<dbReference type="AlphaFoldDB" id="A0A8S2VLX4"/>
<dbReference type="PANTHER" id="PTHR33332">
    <property type="entry name" value="REVERSE TRANSCRIPTASE DOMAIN-CONTAINING PROTEIN"/>
    <property type="match status" value="1"/>
</dbReference>
<feature type="non-terminal residue" evidence="2">
    <location>
        <position position="1"/>
    </location>
</feature>
<comment type="caution">
    <text evidence="2">The sequence shown here is derived from an EMBL/GenBank/DDBJ whole genome shotgun (WGS) entry which is preliminary data.</text>
</comment>
<dbReference type="EMBL" id="CAJOBC010091471">
    <property type="protein sequence ID" value="CAF4401158.1"/>
    <property type="molecule type" value="Genomic_DNA"/>
</dbReference>
<name>A0A8S2VLX4_9BILA</name>
<dbReference type="SUPFAM" id="SSF56219">
    <property type="entry name" value="DNase I-like"/>
    <property type="match status" value="1"/>
</dbReference>
<reference evidence="2" key="1">
    <citation type="submission" date="2021-02" db="EMBL/GenBank/DDBJ databases">
        <authorList>
            <person name="Nowell W R."/>
        </authorList>
    </citation>
    <scope>NUCLEOTIDE SEQUENCE</scope>
</reference>
<dbReference type="InterPro" id="IPR000477">
    <property type="entry name" value="RT_dom"/>
</dbReference>
<feature type="domain" description="Reverse transcriptase" evidence="1">
    <location>
        <begin position="245"/>
        <end position="345"/>
    </location>
</feature>
<dbReference type="InterPro" id="IPR036691">
    <property type="entry name" value="Endo/exonu/phosph_ase_sf"/>
</dbReference>
<dbReference type="Gene3D" id="3.60.10.10">
    <property type="entry name" value="Endonuclease/exonuclease/phosphatase"/>
    <property type="match status" value="1"/>
</dbReference>